<gene>
    <name evidence="2" type="ORF">HMPREF1544_01643</name>
</gene>
<keyword evidence="3" id="KW-1185">Reference proteome</keyword>
<evidence type="ECO:0000313" key="3">
    <source>
        <dbReference type="Proteomes" id="UP000014254"/>
    </source>
</evidence>
<accession>S2JSR5</accession>
<dbReference type="OMA" id="FFYHETT"/>
<dbReference type="OrthoDB" id="2205937at2759"/>
<protein>
    <submittedName>
        <fullName evidence="2">Uncharacterized protein</fullName>
    </submittedName>
</protein>
<organism evidence="2 3">
    <name type="scientific">Mucor circinelloides f. circinelloides (strain 1006PhL)</name>
    <name type="common">Mucormycosis agent</name>
    <name type="synonym">Calyptromyces circinelloides</name>
    <dbReference type="NCBI Taxonomy" id="1220926"/>
    <lineage>
        <taxon>Eukaryota</taxon>
        <taxon>Fungi</taxon>
        <taxon>Fungi incertae sedis</taxon>
        <taxon>Mucoromycota</taxon>
        <taxon>Mucoromycotina</taxon>
        <taxon>Mucoromycetes</taxon>
        <taxon>Mucorales</taxon>
        <taxon>Mucorineae</taxon>
        <taxon>Mucoraceae</taxon>
        <taxon>Mucor</taxon>
    </lineage>
</organism>
<proteinExistence type="predicted"/>
<dbReference type="VEuPathDB" id="FungiDB:HMPREF1544_01643"/>
<name>S2JSR5_MUCC1</name>
<dbReference type="InParanoid" id="S2JSR5"/>
<feature type="chain" id="PRO_5004497496" evidence="1">
    <location>
        <begin position="25"/>
        <end position="140"/>
    </location>
</feature>
<keyword evidence="1" id="KW-0732">Signal</keyword>
<sequence>MKSFYFTALVFLLVAVYFTSSASAYLGERSSPFTIEATDKQDVPITLQHGDTLHIQWTLAPGVRFPLYGYASAKTAKTEVGLLPVDSTRTQDYTHIIDTEISIRDHAYTWTVTQDVPKGKYRLGLGFFYHETTQNEIHII</sequence>
<dbReference type="EMBL" id="KE123908">
    <property type="protein sequence ID" value="EPB91512.1"/>
    <property type="molecule type" value="Genomic_DNA"/>
</dbReference>
<dbReference type="Proteomes" id="UP000014254">
    <property type="component" value="Unassembled WGS sequence"/>
</dbReference>
<reference evidence="3" key="1">
    <citation type="submission" date="2013-05" db="EMBL/GenBank/DDBJ databases">
        <title>The Genome sequence of Mucor circinelloides f. circinelloides 1006PhL.</title>
        <authorList>
            <consortium name="The Broad Institute Genomics Platform"/>
            <person name="Cuomo C."/>
            <person name="Earl A."/>
            <person name="Findley K."/>
            <person name="Lee S.C."/>
            <person name="Walker B."/>
            <person name="Young S."/>
            <person name="Zeng Q."/>
            <person name="Gargeya S."/>
            <person name="Fitzgerald M."/>
            <person name="Haas B."/>
            <person name="Abouelleil A."/>
            <person name="Allen A.W."/>
            <person name="Alvarado L."/>
            <person name="Arachchi H.M."/>
            <person name="Berlin A.M."/>
            <person name="Chapman S.B."/>
            <person name="Gainer-Dewar J."/>
            <person name="Goldberg J."/>
            <person name="Griggs A."/>
            <person name="Gujja S."/>
            <person name="Hansen M."/>
            <person name="Howarth C."/>
            <person name="Imamovic A."/>
            <person name="Ireland A."/>
            <person name="Larimer J."/>
            <person name="McCowan C."/>
            <person name="Murphy C."/>
            <person name="Pearson M."/>
            <person name="Poon T.W."/>
            <person name="Priest M."/>
            <person name="Roberts A."/>
            <person name="Saif S."/>
            <person name="Shea T."/>
            <person name="Sisk P."/>
            <person name="Sykes S."/>
            <person name="Wortman J."/>
            <person name="Nusbaum C."/>
            <person name="Birren B."/>
        </authorList>
    </citation>
    <scope>NUCLEOTIDE SEQUENCE [LARGE SCALE GENOMIC DNA]</scope>
    <source>
        <strain evidence="3">1006PhL</strain>
    </source>
</reference>
<dbReference type="AlphaFoldDB" id="S2JSR5"/>
<evidence type="ECO:0000313" key="2">
    <source>
        <dbReference type="EMBL" id="EPB91512.1"/>
    </source>
</evidence>
<feature type="signal peptide" evidence="1">
    <location>
        <begin position="1"/>
        <end position="24"/>
    </location>
</feature>
<evidence type="ECO:0000256" key="1">
    <source>
        <dbReference type="SAM" id="SignalP"/>
    </source>
</evidence>